<feature type="domain" description="NADP-dependent oxidoreductase" evidence="3">
    <location>
        <begin position="25"/>
        <end position="310"/>
    </location>
</feature>
<dbReference type="Pfam" id="PF00248">
    <property type="entry name" value="Aldo_ket_red"/>
    <property type="match status" value="1"/>
</dbReference>
<gene>
    <name evidence="4" type="ORF">SAMN05414137_102176</name>
</gene>
<evidence type="ECO:0000313" key="4">
    <source>
        <dbReference type="EMBL" id="SEK48554.1"/>
    </source>
</evidence>
<dbReference type="GO" id="GO:0005737">
    <property type="term" value="C:cytoplasm"/>
    <property type="evidence" value="ECO:0007669"/>
    <property type="project" value="TreeGrafter"/>
</dbReference>
<proteinExistence type="predicted"/>
<dbReference type="PANTHER" id="PTHR43625:SF40">
    <property type="entry name" value="ALDO-KETO REDUCTASE YAKC [NADP(+)]"/>
    <property type="match status" value="1"/>
</dbReference>
<dbReference type="PANTHER" id="PTHR43625">
    <property type="entry name" value="AFLATOXIN B1 ALDEHYDE REDUCTASE"/>
    <property type="match status" value="1"/>
</dbReference>
<dbReference type="InterPro" id="IPR050791">
    <property type="entry name" value="Aldo-Keto_reductase"/>
</dbReference>
<keyword evidence="1" id="KW-0560">Oxidoreductase</keyword>
<accession>A0A1H7HE56</accession>
<dbReference type="STRING" id="235985.SAMN05414137_102176"/>
<dbReference type="AlphaFoldDB" id="A0A1H7HE56"/>
<protein>
    <recommendedName>
        <fullName evidence="3">NADP-dependent oxidoreductase domain-containing protein</fullName>
    </recommendedName>
</protein>
<evidence type="ECO:0000313" key="5">
    <source>
        <dbReference type="Proteomes" id="UP000183015"/>
    </source>
</evidence>
<dbReference type="eggNOG" id="COG0667">
    <property type="taxonomic scope" value="Bacteria"/>
</dbReference>
<reference evidence="5" key="1">
    <citation type="submission" date="2016-10" db="EMBL/GenBank/DDBJ databases">
        <authorList>
            <person name="Varghese N."/>
        </authorList>
    </citation>
    <scope>NUCLEOTIDE SEQUENCE [LARGE SCALE GENOMIC DNA]</scope>
    <source>
        <strain evidence="5">DSM 45096 / BCRC 16803 / CGMCC 4.1857 / CIP 109030 / JCM 12277 / KCTC 19219 / NBRC 100920 / 33214</strain>
    </source>
</reference>
<evidence type="ECO:0000259" key="3">
    <source>
        <dbReference type="Pfam" id="PF00248"/>
    </source>
</evidence>
<keyword evidence="5" id="KW-1185">Reference proteome</keyword>
<dbReference type="SUPFAM" id="SSF51430">
    <property type="entry name" value="NAD(P)-linked oxidoreductase"/>
    <property type="match status" value="1"/>
</dbReference>
<dbReference type="Proteomes" id="UP000183015">
    <property type="component" value="Unassembled WGS sequence"/>
</dbReference>
<evidence type="ECO:0000256" key="1">
    <source>
        <dbReference type="ARBA" id="ARBA00023002"/>
    </source>
</evidence>
<sequence>MTASSDAVSPSRRAPRRLGPFGVPPIGLGCMNLSHAYGVPPTPQEAELLLRTAVAEGVVLFDTAALYGFGANEELVGRVLGAHRDAIVLASKCGMTGVDGRRVIDGRPETIRRTADEALARLRTDVIDLYYLHRLDRRVPVEESVGAMAELVTAGKVRALGLSEVSASTLRRAHAVHPIAALQNEYSLWSRNPEQGTLQATRELGVALVAFSPLARGFLTGAPPEPTELPAKDIRLGMPRFDAAHYPGNLALRQQLAAVAADHGCTLAQLALAWVCAQGEHVVAIPGTRSVTHLRENLATLDLAVPAEALDAAGRILDATTVHGARYNDTTLAEIDTERCGRAG</sequence>
<name>A0A1H7HE56_STRJI</name>
<dbReference type="Gene3D" id="3.20.20.100">
    <property type="entry name" value="NADP-dependent oxidoreductase domain"/>
    <property type="match status" value="1"/>
</dbReference>
<evidence type="ECO:0000256" key="2">
    <source>
        <dbReference type="SAM" id="MobiDB-lite"/>
    </source>
</evidence>
<dbReference type="InterPro" id="IPR036812">
    <property type="entry name" value="NAD(P)_OxRdtase_dom_sf"/>
</dbReference>
<dbReference type="EMBL" id="FOAZ01000002">
    <property type="protein sequence ID" value="SEK48554.1"/>
    <property type="molecule type" value="Genomic_DNA"/>
</dbReference>
<dbReference type="GO" id="GO:0016491">
    <property type="term" value="F:oxidoreductase activity"/>
    <property type="evidence" value="ECO:0007669"/>
    <property type="project" value="UniProtKB-KW"/>
</dbReference>
<organism evidence="4 5">
    <name type="scientific">Streptacidiphilus jiangxiensis</name>
    <dbReference type="NCBI Taxonomy" id="235985"/>
    <lineage>
        <taxon>Bacteria</taxon>
        <taxon>Bacillati</taxon>
        <taxon>Actinomycetota</taxon>
        <taxon>Actinomycetes</taxon>
        <taxon>Kitasatosporales</taxon>
        <taxon>Streptomycetaceae</taxon>
        <taxon>Streptacidiphilus</taxon>
    </lineage>
</organism>
<feature type="region of interest" description="Disordered" evidence="2">
    <location>
        <begin position="1"/>
        <end position="20"/>
    </location>
</feature>
<dbReference type="InterPro" id="IPR023210">
    <property type="entry name" value="NADP_OxRdtase_dom"/>
</dbReference>